<dbReference type="Gene3D" id="3.40.50.300">
    <property type="entry name" value="P-loop containing nucleotide triphosphate hydrolases"/>
    <property type="match status" value="1"/>
</dbReference>
<dbReference type="InterPro" id="IPR017871">
    <property type="entry name" value="ABC_transporter-like_CS"/>
</dbReference>
<evidence type="ECO:0000313" key="2">
    <source>
        <dbReference type="EMBL" id="OIQ95397.1"/>
    </source>
</evidence>
<keyword evidence="2" id="KW-0378">Hydrolase</keyword>
<dbReference type="SUPFAM" id="SSF52540">
    <property type="entry name" value="P-loop containing nucleoside triphosphate hydrolases"/>
    <property type="match status" value="1"/>
</dbReference>
<organism evidence="2">
    <name type="scientific">mine drainage metagenome</name>
    <dbReference type="NCBI Taxonomy" id="410659"/>
    <lineage>
        <taxon>unclassified sequences</taxon>
        <taxon>metagenomes</taxon>
        <taxon>ecological metagenomes</taxon>
    </lineage>
</organism>
<dbReference type="PANTHER" id="PTHR43394">
    <property type="entry name" value="ATP-DEPENDENT PERMEASE MDL1, MITOCHONDRIAL"/>
    <property type="match status" value="1"/>
</dbReference>
<dbReference type="InterPro" id="IPR003439">
    <property type="entry name" value="ABC_transporter-like_ATP-bd"/>
</dbReference>
<sequence length="160" mass="17497">MVPQEVFLFHDTVRANLLWASPAATEGDLWRALTDAAADTLVRGLPQGLDTVVGDRGLRLSGGERQRLALARALLRRPAFLVLDEATSHLDHEHEAMIQTTLNRLQGRMTVLVIAHRLSTVRHADHIAVLKAGRVVEGGTWDQLCAGEGFVASQARVLPE</sequence>
<dbReference type="InterPro" id="IPR027417">
    <property type="entry name" value="P-loop_NTPase"/>
</dbReference>
<evidence type="ECO:0000259" key="1">
    <source>
        <dbReference type="Pfam" id="PF00005"/>
    </source>
</evidence>
<feature type="domain" description="ABC transporter" evidence="1">
    <location>
        <begin position="1"/>
        <end position="88"/>
    </location>
</feature>
<accession>A0A1J5S4Y8</accession>
<dbReference type="EMBL" id="MLJW01000168">
    <property type="protein sequence ID" value="OIQ95397.1"/>
    <property type="molecule type" value="Genomic_DNA"/>
</dbReference>
<dbReference type="PANTHER" id="PTHR43394:SF1">
    <property type="entry name" value="ATP-BINDING CASSETTE SUB-FAMILY B MEMBER 10, MITOCHONDRIAL"/>
    <property type="match status" value="1"/>
</dbReference>
<protein>
    <submittedName>
        <fullName evidence="2">Putative multidrug export ATP-binding/permease protein</fullName>
        <ecNumber evidence="2">3.6.3.-</ecNumber>
    </submittedName>
</protein>
<comment type="caution">
    <text evidence="2">The sequence shown here is derived from an EMBL/GenBank/DDBJ whole genome shotgun (WGS) entry which is preliminary data.</text>
</comment>
<dbReference type="EC" id="3.6.3.-" evidence="2"/>
<name>A0A1J5S4Y8_9ZZZZ</name>
<dbReference type="GO" id="GO:0015421">
    <property type="term" value="F:ABC-type oligopeptide transporter activity"/>
    <property type="evidence" value="ECO:0007669"/>
    <property type="project" value="TreeGrafter"/>
</dbReference>
<dbReference type="PROSITE" id="PS00211">
    <property type="entry name" value="ABC_TRANSPORTER_1"/>
    <property type="match status" value="1"/>
</dbReference>
<gene>
    <name evidence="2" type="ORF">GALL_226650</name>
</gene>
<dbReference type="GO" id="GO:0016887">
    <property type="term" value="F:ATP hydrolysis activity"/>
    <property type="evidence" value="ECO:0007669"/>
    <property type="project" value="InterPro"/>
</dbReference>
<dbReference type="Pfam" id="PF00005">
    <property type="entry name" value="ABC_tran"/>
    <property type="match status" value="1"/>
</dbReference>
<proteinExistence type="predicted"/>
<reference evidence="2" key="1">
    <citation type="submission" date="2016-10" db="EMBL/GenBank/DDBJ databases">
        <title>Sequence of Gallionella enrichment culture.</title>
        <authorList>
            <person name="Poehlein A."/>
            <person name="Muehling M."/>
            <person name="Daniel R."/>
        </authorList>
    </citation>
    <scope>NUCLEOTIDE SEQUENCE</scope>
</reference>
<dbReference type="AlphaFoldDB" id="A0A1J5S4Y8"/>
<dbReference type="GO" id="GO:0005524">
    <property type="term" value="F:ATP binding"/>
    <property type="evidence" value="ECO:0007669"/>
    <property type="project" value="UniProtKB-KW"/>
</dbReference>
<keyword evidence="2" id="KW-0547">Nucleotide-binding</keyword>
<keyword evidence="2" id="KW-0067">ATP-binding</keyword>
<dbReference type="InterPro" id="IPR039421">
    <property type="entry name" value="Type_1_exporter"/>
</dbReference>